<dbReference type="Proteomes" id="UP000070188">
    <property type="component" value="Unassembled WGS sequence"/>
</dbReference>
<dbReference type="EMBL" id="LAXD01000001">
    <property type="protein sequence ID" value="KWX00865.1"/>
    <property type="molecule type" value="Genomic_DNA"/>
</dbReference>
<protein>
    <submittedName>
        <fullName evidence="1">Uncharacterized protein</fullName>
    </submittedName>
</protein>
<comment type="caution">
    <text evidence="1">The sequence shown here is derived from an EMBL/GenBank/DDBJ whole genome shotgun (WGS) entry which is preliminary data.</text>
</comment>
<evidence type="ECO:0000313" key="1">
    <source>
        <dbReference type="EMBL" id="KWX00865.1"/>
    </source>
</evidence>
<proteinExistence type="predicted"/>
<dbReference type="AlphaFoldDB" id="A0A132MSK1"/>
<gene>
    <name evidence="1" type="ORF">LI90_1893</name>
</gene>
<dbReference type="PATRIC" id="fig|1469144.10.peg.2043"/>
<sequence length="43" mass="4713">MIMCVAEAPMIDTKAVRMSLQDDAARVESRTVLSRFRAASTPS</sequence>
<accession>A0A132MSK1</accession>
<name>A0A132MSK1_9ACTN</name>
<keyword evidence="2" id="KW-1185">Reference proteome</keyword>
<reference evidence="2" key="1">
    <citation type="submission" date="2015-04" db="EMBL/GenBank/DDBJ databases">
        <title>Physiological reanalysis, assessment of diazotrophy, and genome sequences of multiple isolates of Streptomyces thermoautotrophicus.</title>
        <authorList>
            <person name="MacKellar D.C."/>
            <person name="Lieber L."/>
            <person name="Norman J."/>
            <person name="Bolger A."/>
            <person name="Tobin C."/>
            <person name="Murray J.W."/>
            <person name="Chang R."/>
            <person name="Ford T."/>
            <person name="Nguyen P.Q."/>
            <person name="Woodward J."/>
            <person name="Permingeat H."/>
            <person name="Joshi N.S."/>
            <person name="Silver P.A."/>
            <person name="Usadel B."/>
            <person name="Rutherford A.W."/>
            <person name="Friesen M."/>
            <person name="Prell J."/>
        </authorList>
    </citation>
    <scope>NUCLEOTIDE SEQUENCE [LARGE SCALE GENOMIC DNA]</scope>
    <source>
        <strain evidence="2">H1</strain>
    </source>
</reference>
<organism evidence="1 2">
    <name type="scientific">Carbonactinospora thermoautotrophica</name>
    <dbReference type="NCBI Taxonomy" id="1469144"/>
    <lineage>
        <taxon>Bacteria</taxon>
        <taxon>Bacillati</taxon>
        <taxon>Actinomycetota</taxon>
        <taxon>Actinomycetes</taxon>
        <taxon>Kitasatosporales</taxon>
        <taxon>Carbonactinosporaceae</taxon>
        <taxon>Carbonactinospora</taxon>
    </lineage>
</organism>
<dbReference type="STRING" id="1469144.LI90_1893"/>
<evidence type="ECO:0000313" key="2">
    <source>
        <dbReference type="Proteomes" id="UP000070188"/>
    </source>
</evidence>